<dbReference type="AlphaFoldDB" id="A0A7J6AIB4"/>
<protein>
    <submittedName>
        <fullName evidence="2">Uncharacterized protein</fullName>
    </submittedName>
</protein>
<evidence type="ECO:0000313" key="2">
    <source>
        <dbReference type="EMBL" id="KAF4081797.1"/>
    </source>
</evidence>
<evidence type="ECO:0000313" key="3">
    <source>
        <dbReference type="Proteomes" id="UP000593565"/>
    </source>
</evidence>
<feature type="region of interest" description="Disordered" evidence="1">
    <location>
        <begin position="32"/>
        <end position="91"/>
    </location>
</feature>
<proteinExistence type="predicted"/>
<name>A0A7J6AIB4_AMEME</name>
<reference evidence="2 3" key="1">
    <citation type="submission" date="2020-02" db="EMBL/GenBank/DDBJ databases">
        <title>A chromosome-scale genome assembly of the black bullhead catfish (Ameiurus melas).</title>
        <authorList>
            <person name="Wen M."/>
            <person name="Zham M."/>
            <person name="Cabau C."/>
            <person name="Klopp C."/>
            <person name="Donnadieu C."/>
            <person name="Roques C."/>
            <person name="Bouchez O."/>
            <person name="Lampietro C."/>
            <person name="Jouanno E."/>
            <person name="Herpin A."/>
            <person name="Louis A."/>
            <person name="Berthelot C."/>
            <person name="Parey E."/>
            <person name="Roest-Crollius H."/>
            <person name="Braasch I."/>
            <person name="Postlethwait J."/>
            <person name="Robinson-Rechavi M."/>
            <person name="Echchiki A."/>
            <person name="Begum T."/>
            <person name="Montfort J."/>
            <person name="Schartl M."/>
            <person name="Bobe J."/>
            <person name="Guiguen Y."/>
        </authorList>
    </citation>
    <scope>NUCLEOTIDE SEQUENCE [LARGE SCALE GENOMIC DNA]</scope>
    <source>
        <strain evidence="2">M_S1</strain>
        <tissue evidence="2">Blood</tissue>
    </source>
</reference>
<comment type="caution">
    <text evidence="2">The sequence shown here is derived from an EMBL/GenBank/DDBJ whole genome shotgun (WGS) entry which is preliminary data.</text>
</comment>
<keyword evidence="3" id="KW-1185">Reference proteome</keyword>
<dbReference type="Proteomes" id="UP000593565">
    <property type="component" value="Unassembled WGS sequence"/>
</dbReference>
<gene>
    <name evidence="2" type="ORF">AMELA_G00165210</name>
</gene>
<evidence type="ECO:0000256" key="1">
    <source>
        <dbReference type="SAM" id="MobiDB-lite"/>
    </source>
</evidence>
<accession>A0A7J6AIB4</accession>
<organism evidence="2 3">
    <name type="scientific">Ameiurus melas</name>
    <name type="common">Black bullhead</name>
    <name type="synonym">Silurus melas</name>
    <dbReference type="NCBI Taxonomy" id="219545"/>
    <lineage>
        <taxon>Eukaryota</taxon>
        <taxon>Metazoa</taxon>
        <taxon>Chordata</taxon>
        <taxon>Craniata</taxon>
        <taxon>Vertebrata</taxon>
        <taxon>Euteleostomi</taxon>
        <taxon>Actinopterygii</taxon>
        <taxon>Neopterygii</taxon>
        <taxon>Teleostei</taxon>
        <taxon>Ostariophysi</taxon>
        <taxon>Siluriformes</taxon>
        <taxon>Ictaluridae</taxon>
        <taxon>Ameiurus</taxon>
    </lineage>
</organism>
<dbReference type="EMBL" id="JAAGNN010000013">
    <property type="protein sequence ID" value="KAF4081797.1"/>
    <property type="molecule type" value="Genomic_DNA"/>
</dbReference>
<sequence>MRIIPTVEELTVKGGKAAVKITLIMKSRWRSFRKSPGPDGSQHCEDVQINTSDGGMAGSVEHSAPVKEHDGGLQKNLKSHQSGRHINILTP</sequence>